<organism evidence="1 2">
    <name type="scientific">Necator americanus</name>
    <name type="common">Human hookworm</name>
    <dbReference type="NCBI Taxonomy" id="51031"/>
    <lineage>
        <taxon>Eukaryota</taxon>
        <taxon>Metazoa</taxon>
        <taxon>Ecdysozoa</taxon>
        <taxon>Nematoda</taxon>
        <taxon>Chromadorea</taxon>
        <taxon>Rhabditida</taxon>
        <taxon>Rhabditina</taxon>
        <taxon>Rhabditomorpha</taxon>
        <taxon>Strongyloidea</taxon>
        <taxon>Ancylostomatidae</taxon>
        <taxon>Bunostominae</taxon>
        <taxon>Necator</taxon>
    </lineage>
</organism>
<dbReference type="EMBL" id="JAVFWL010000003">
    <property type="protein sequence ID" value="KAK6745340.1"/>
    <property type="molecule type" value="Genomic_DNA"/>
</dbReference>
<protein>
    <submittedName>
        <fullName evidence="1">Uncharacterized protein</fullName>
    </submittedName>
</protein>
<comment type="caution">
    <text evidence="1">The sequence shown here is derived from an EMBL/GenBank/DDBJ whole genome shotgun (WGS) entry which is preliminary data.</text>
</comment>
<keyword evidence="2" id="KW-1185">Reference proteome</keyword>
<sequence>MVRLLEWDNMRLKVDGRQLHHLRSADDVAPITSGTSCGKNDKMMIMRNGLVSDAPFTFNETNVSECSNYVYLCFVPTYSAPIPALAYTSEVCSFRKQEENAINIIERSVERVMLGVTPKYRLTRVEEGIRGSILCHRSKMPYLPRKVKLDVPDTDVF</sequence>
<accession>A0ABR1D474</accession>
<reference evidence="1 2" key="1">
    <citation type="submission" date="2023-08" db="EMBL/GenBank/DDBJ databases">
        <title>A Necator americanus chromosomal reference genome.</title>
        <authorList>
            <person name="Ilik V."/>
            <person name="Petrzelkova K.J."/>
            <person name="Pardy F."/>
            <person name="Fuh T."/>
            <person name="Niatou-Singa F.S."/>
            <person name="Gouil Q."/>
            <person name="Baker L."/>
            <person name="Ritchie M.E."/>
            <person name="Jex A.R."/>
            <person name="Gazzola D."/>
            <person name="Li H."/>
            <person name="Toshio Fujiwara R."/>
            <person name="Zhan B."/>
            <person name="Aroian R.V."/>
            <person name="Pafco B."/>
            <person name="Schwarz E.M."/>
        </authorList>
    </citation>
    <scope>NUCLEOTIDE SEQUENCE [LARGE SCALE GENOMIC DNA]</scope>
    <source>
        <strain evidence="1 2">Aroian</strain>
        <tissue evidence="1">Whole animal</tissue>
    </source>
</reference>
<evidence type="ECO:0000313" key="2">
    <source>
        <dbReference type="Proteomes" id="UP001303046"/>
    </source>
</evidence>
<dbReference type="Proteomes" id="UP001303046">
    <property type="component" value="Unassembled WGS sequence"/>
</dbReference>
<name>A0ABR1D474_NECAM</name>
<gene>
    <name evidence="1" type="primary">Necator_chrIII.g12598</name>
    <name evidence="1" type="ORF">RB195_011831</name>
</gene>
<proteinExistence type="predicted"/>
<evidence type="ECO:0000313" key="1">
    <source>
        <dbReference type="EMBL" id="KAK6745340.1"/>
    </source>
</evidence>